<feature type="domain" description="FCS-type" evidence="13">
    <location>
        <begin position="241"/>
        <end position="276"/>
    </location>
</feature>
<gene>
    <name evidence="14" type="primary">MBTD1_2</name>
    <name evidence="14" type="ORF">DERP_007760</name>
</gene>
<evidence type="ECO:0000256" key="5">
    <source>
        <dbReference type="ARBA" id="ARBA00022833"/>
    </source>
</evidence>
<feature type="region of interest" description="Disordered" evidence="12">
    <location>
        <begin position="309"/>
        <end position="335"/>
    </location>
</feature>
<comment type="caution">
    <text evidence="14">The sequence shown here is derived from an EMBL/GenBank/DDBJ whole genome shotgun (WGS) entry which is preliminary data.</text>
</comment>
<evidence type="ECO:0000313" key="14">
    <source>
        <dbReference type="EMBL" id="KAH9423164.1"/>
    </source>
</evidence>
<feature type="compositionally biased region" description="Low complexity" evidence="12">
    <location>
        <begin position="488"/>
        <end position="498"/>
    </location>
</feature>
<keyword evidence="5" id="KW-0862">Zinc</keyword>
<evidence type="ECO:0000256" key="4">
    <source>
        <dbReference type="ARBA" id="ARBA00022771"/>
    </source>
</evidence>
<evidence type="ECO:0000313" key="15">
    <source>
        <dbReference type="Proteomes" id="UP000887458"/>
    </source>
</evidence>
<dbReference type="Gene3D" id="2.30.30.140">
    <property type="match status" value="4"/>
</dbReference>
<feature type="region of interest" description="Disordered" evidence="12">
    <location>
        <begin position="626"/>
        <end position="650"/>
    </location>
</feature>
<dbReference type="InterPro" id="IPR004092">
    <property type="entry name" value="Mbt"/>
</dbReference>
<feature type="region of interest" description="Disordered" evidence="12">
    <location>
        <begin position="480"/>
        <end position="500"/>
    </location>
</feature>
<dbReference type="PROSITE" id="PS51079">
    <property type="entry name" value="MBT"/>
    <property type="match status" value="2"/>
</dbReference>
<keyword evidence="7" id="KW-0805">Transcription regulation</keyword>
<feature type="compositionally biased region" description="Polar residues" evidence="12">
    <location>
        <begin position="898"/>
        <end position="909"/>
    </location>
</feature>
<dbReference type="Gene3D" id="3.30.60.160">
    <property type="match status" value="1"/>
</dbReference>
<keyword evidence="9" id="KW-0539">Nucleus</keyword>
<dbReference type="CDD" id="cd20099">
    <property type="entry name" value="MBT_dSfmbt-like_rpt3"/>
    <property type="match status" value="1"/>
</dbReference>
<feature type="compositionally biased region" description="Low complexity" evidence="12">
    <location>
        <begin position="543"/>
        <end position="555"/>
    </location>
</feature>
<dbReference type="InterPro" id="IPR038603">
    <property type="entry name" value="Znf_FCS_sf"/>
</dbReference>
<keyword evidence="4 10" id="KW-0863">Zinc-finger</keyword>
<organism evidence="14 15">
    <name type="scientific">Dermatophagoides pteronyssinus</name>
    <name type="common">European house dust mite</name>
    <dbReference type="NCBI Taxonomy" id="6956"/>
    <lineage>
        <taxon>Eukaryota</taxon>
        <taxon>Metazoa</taxon>
        <taxon>Ecdysozoa</taxon>
        <taxon>Arthropoda</taxon>
        <taxon>Chelicerata</taxon>
        <taxon>Arachnida</taxon>
        <taxon>Acari</taxon>
        <taxon>Acariformes</taxon>
        <taxon>Sarcoptiformes</taxon>
        <taxon>Astigmata</taxon>
        <taxon>Psoroptidia</taxon>
        <taxon>Analgoidea</taxon>
        <taxon>Pyroglyphidae</taxon>
        <taxon>Dermatophagoidinae</taxon>
        <taxon>Dermatophagoides</taxon>
    </lineage>
</organism>
<feature type="compositionally biased region" description="Low complexity" evidence="12">
    <location>
        <begin position="570"/>
        <end position="584"/>
    </location>
</feature>
<feature type="region of interest" description="Disordered" evidence="12">
    <location>
        <begin position="370"/>
        <end position="390"/>
    </location>
</feature>
<evidence type="ECO:0000256" key="11">
    <source>
        <dbReference type="PROSITE-ProRule" id="PRU00459"/>
    </source>
</evidence>
<sequence>MSQVHHQSSAIQVDNENSSENYTQTSDTVASNSSVSEDNSNCGTIQQSTTANVVIQIAQQQAQSIRTSASNGIHRAIVSSSPSTIHHQNQPQSRIQYLEIPADSFRITTAGSHLQSSGESTTTSSTTTIGGSNIQQKYIKINPSYRIVKQHQSSTVNLIPVSTITTSSSGIPLNQQFELSSLISSASKQFLNTSSSSETTITSSSPSTFPIAISSAGLTTSSSSTVTGSNNTTTRLISRVPISDDGLGVCKRCGNLGVRDTFYGKGKQFCSTQCVRGTPQAISSNHHPLPHQTKTLKIFKMLPSVSTTTTNSSSGISIVDGSEQQPSQPVLMLGTTSTSGAQNLKSLTSIQIPAQQSSSDSGKSSIIAVTSTGGEQDASSSSTPSSNMKPRTLIIRQGTQLSQLNRSGHPTLINQKQFAQHFASVTSQQQQQQQSSIQIDPTNVSIATNPTSTLIQHQQQSSVGSPTSAKGIKRNYSKIVTVSSPGHQTTQTTTTGGQIQLPSSGTLLAVQLNQNFTNSNGQSPTAQVLQVPHQPMVKRIKRNSGQQQHSQQNGQPLQSINSATKRSRSKSSSSTILSTSTTTTQSFLSIDNSNSSIISQNTMDSSDSSQMTSNTPTSTSLIAVEQTQNKSSLTPLSTTTTTSSSSSSSNSILINQLKKPVVLVHNGSCVSTNQSATTQSSTLASTSAQSIQTNSSGQLFVQLASIPSSNLSSNASATPPIQIQSQLRAASALPTTISNQQLQQFLQQNNLRIHHQQVSSLHPGSTAQIIPIRNATTTNTLATINQNNNGQSQQYLGQSPDLSRGPTHLLQIQTPNQIQVQSSQNQSSAAATVLQPNNLMNFTSSNNISKQMSTPETRPEPNSISTLPIPPVKLQLQQQQQIENVIPVLSRHSIPSATTNHQVSKSAITISPPPPEPKPISRLEQIKALDDAIESAMQSLPSNLFQRQSGIGNQNVIVTNYVHNISNSTSHSNHLPTQHQTLHQQNAYYPPIWWLIFEKYGFDRCVPVWAFPNAPLNHEWTQMFSFLPTSCDDEQQSKNIYVELRLSDLDLNGNQPQPSNGLVSVLNQTPGTPPNKSKSKNKTSTFDFATPQLKNNNSAILDENKFWIAKIVGHSGYYLRLRFLGLEHLSITKHDFWANVRIRNLYPIGYAQKSNYEYRAPFIVCDLNPNYATDVRRFFSSRNNATIELDLYTSFLQKIETKLKPGLKVEAIDKTHLCCFRVATIQQVIGQRCFVRYDGEAPNDCNPGWWAHIHSEQIRPVGWSQLVGHKLFASHDYANKSLRLGIQNIRNNIESNRNIPDWNRMGVLKKFEYIDEDNLFREGMKLEVVNPMDLSQICVATVRKVLRYNFLVLSIDEANSDAQTPLQRLQTSPIRSSSPTSLFGSQSSASTSPLELEERMFCLHTSSPYILPAGFCKMFNISLQTPSGYKRDFDWVEYCQHTNSLMAPTNLFSYKQFITDDSENDFHNVCLSRSFEEGMLLEAVDMVEPNLICLAVIKRRCGRLLLLHFIGWADHFDQWCDCCSPNIFPVGYCDLVEYPLQGPPSPQTSSNGGGSKKKRQNSQAYVNFNNRRKNTKKSLMMTSPSKSPLSKYSYQQQLSVETIINDDSMQSSSHDSIPKSIVGEVDDYKVFSNDDFDESPLIRNASLISLSPNLSDHEDLVEEEETDIWTQIADRERSELYNFLSWNEEITNGGRFDYHNKFTISLPADLSDSTGSHFCFKDPLLKQKLLRLKLENDKYSFDIQWKSDKTNNRLCNNDGDDDSKCVQVFDSYHYFDPDDVHDGPDGTQDLRMLPHWSPKQVSKFFYRNGYSELCDSILAYKIDGKRLLSLSKHQAMQMSLTSSATNRLLAFIECIRKRLMVIHHPYGGSLNQHANSSSSTATMAASSSSYYR</sequence>
<dbReference type="SUPFAM" id="SSF63748">
    <property type="entry name" value="Tudor/PWWP/MBT"/>
    <property type="match status" value="4"/>
</dbReference>
<dbReference type="EMBL" id="NJHN03000034">
    <property type="protein sequence ID" value="KAH9423164.1"/>
    <property type="molecule type" value="Genomic_DNA"/>
</dbReference>
<feature type="compositionally biased region" description="Polar residues" evidence="12">
    <location>
        <begin position="1058"/>
        <end position="1068"/>
    </location>
</feature>
<dbReference type="CDD" id="cd20098">
    <property type="entry name" value="MBT_dSfmbt-like_rpt2"/>
    <property type="match status" value="1"/>
</dbReference>
<dbReference type="InterPro" id="IPR013761">
    <property type="entry name" value="SAM/pointed_sf"/>
</dbReference>
<keyword evidence="15" id="KW-1185">Reference proteome</keyword>
<dbReference type="Proteomes" id="UP000887458">
    <property type="component" value="Unassembled WGS sequence"/>
</dbReference>
<dbReference type="SUPFAM" id="SSF47769">
    <property type="entry name" value="SAM/Pointed domain"/>
    <property type="match status" value="1"/>
</dbReference>
<dbReference type="InterPro" id="IPR012313">
    <property type="entry name" value="Znf_FCS"/>
</dbReference>
<keyword evidence="8" id="KW-0804">Transcription</keyword>
<feature type="region of interest" description="Disordered" evidence="12">
    <location>
        <begin position="1058"/>
        <end position="1084"/>
    </location>
</feature>
<accession>A0ABQ8JKT1</accession>
<dbReference type="Gene3D" id="1.10.150.50">
    <property type="entry name" value="Transcription Factor, Ets-1"/>
    <property type="match status" value="1"/>
</dbReference>
<feature type="region of interest" description="Disordered" evidence="12">
    <location>
        <begin position="898"/>
        <end position="918"/>
    </location>
</feature>
<dbReference type="PANTHER" id="PTHR12247">
    <property type="entry name" value="POLYCOMB GROUP PROTEIN"/>
    <property type="match status" value="1"/>
</dbReference>
<reference evidence="14 15" key="2">
    <citation type="journal article" date="2022" name="Mol. Biol. Evol.">
        <title>Comparative Genomics Reveals Insights into the Divergent Evolution of Astigmatic Mites and Household Pest Adaptations.</title>
        <authorList>
            <person name="Xiong Q."/>
            <person name="Wan A.T."/>
            <person name="Liu X."/>
            <person name="Fung C.S."/>
            <person name="Xiao X."/>
            <person name="Malainual N."/>
            <person name="Hou J."/>
            <person name="Wang L."/>
            <person name="Wang M."/>
            <person name="Yang K.Y."/>
            <person name="Cui Y."/>
            <person name="Leung E.L."/>
            <person name="Nong W."/>
            <person name="Shin S.K."/>
            <person name="Au S.W."/>
            <person name="Jeong K.Y."/>
            <person name="Chew F.T."/>
            <person name="Hui J.H."/>
            <person name="Leung T.F."/>
            <person name="Tungtrongchitr A."/>
            <person name="Zhong N."/>
            <person name="Liu Z."/>
            <person name="Tsui S.K."/>
        </authorList>
    </citation>
    <scope>NUCLEOTIDE SEQUENCE [LARGE SCALE GENOMIC DNA]</scope>
    <source>
        <strain evidence="14">Derp</strain>
    </source>
</reference>
<feature type="compositionally biased region" description="Low complexity" evidence="12">
    <location>
        <begin position="631"/>
        <end position="650"/>
    </location>
</feature>
<proteinExistence type="predicted"/>
<feature type="region of interest" description="Disordered" evidence="12">
    <location>
        <begin position="1"/>
        <end position="43"/>
    </location>
</feature>
<feature type="region of interest" description="Disordered" evidence="12">
    <location>
        <begin position="1544"/>
        <end position="1567"/>
    </location>
</feature>
<evidence type="ECO:0000256" key="9">
    <source>
        <dbReference type="ARBA" id="ARBA00023242"/>
    </source>
</evidence>
<dbReference type="Pfam" id="PF02820">
    <property type="entry name" value="MBT"/>
    <property type="match status" value="4"/>
</dbReference>
<evidence type="ECO:0000256" key="7">
    <source>
        <dbReference type="ARBA" id="ARBA00023015"/>
    </source>
</evidence>
<feature type="repeat" description="MBT" evidence="11">
    <location>
        <begin position="1433"/>
        <end position="1543"/>
    </location>
</feature>
<evidence type="ECO:0000256" key="3">
    <source>
        <dbReference type="ARBA" id="ARBA00022737"/>
    </source>
</evidence>
<protein>
    <submittedName>
        <fullName evidence="14">MBT domain-containing protein 1</fullName>
    </submittedName>
</protein>
<dbReference type="CDD" id="cd20100">
    <property type="entry name" value="MBT_dSfmbt-like_rpt4"/>
    <property type="match status" value="1"/>
</dbReference>
<dbReference type="InterPro" id="IPR050548">
    <property type="entry name" value="PcG_chromatin_remod_factors"/>
</dbReference>
<feature type="repeat" description="MBT" evidence="11">
    <location>
        <begin position="1173"/>
        <end position="1274"/>
    </location>
</feature>
<evidence type="ECO:0000256" key="2">
    <source>
        <dbReference type="ARBA" id="ARBA00022723"/>
    </source>
</evidence>
<evidence type="ECO:0000256" key="10">
    <source>
        <dbReference type="PROSITE-ProRule" id="PRU00367"/>
    </source>
</evidence>
<evidence type="ECO:0000256" key="8">
    <source>
        <dbReference type="ARBA" id="ARBA00023163"/>
    </source>
</evidence>
<evidence type="ECO:0000256" key="6">
    <source>
        <dbReference type="ARBA" id="ARBA00022853"/>
    </source>
</evidence>
<feature type="region of interest" description="Disordered" evidence="12">
    <location>
        <begin position="598"/>
        <end position="617"/>
    </location>
</feature>
<evidence type="ECO:0000256" key="1">
    <source>
        <dbReference type="ARBA" id="ARBA00004123"/>
    </source>
</evidence>
<feature type="compositionally biased region" description="Low complexity" evidence="12">
    <location>
        <begin position="309"/>
        <end position="319"/>
    </location>
</feature>
<feature type="region of interest" description="Disordered" evidence="12">
    <location>
        <begin position="539"/>
        <end position="584"/>
    </location>
</feature>
<feature type="compositionally biased region" description="Polar residues" evidence="12">
    <location>
        <begin position="322"/>
        <end position="335"/>
    </location>
</feature>
<keyword evidence="2" id="KW-0479">Metal-binding</keyword>
<comment type="subcellular location">
    <subcellularLocation>
        <location evidence="1">Nucleus</location>
    </subcellularLocation>
</comment>
<dbReference type="PANTHER" id="PTHR12247:SF104">
    <property type="entry name" value="POLYCOMB PROTEIN SFMBT"/>
    <property type="match status" value="1"/>
</dbReference>
<feature type="compositionally biased region" description="Low complexity" evidence="12">
    <location>
        <begin position="598"/>
        <end position="614"/>
    </location>
</feature>
<name>A0ABQ8JKT1_DERPT</name>
<keyword evidence="6" id="KW-0156">Chromatin regulator</keyword>
<dbReference type="PROSITE" id="PS51024">
    <property type="entry name" value="ZF_FCS"/>
    <property type="match status" value="1"/>
</dbReference>
<evidence type="ECO:0000259" key="13">
    <source>
        <dbReference type="PROSITE" id="PS51024"/>
    </source>
</evidence>
<keyword evidence="3" id="KW-0677">Repeat</keyword>
<evidence type="ECO:0000256" key="12">
    <source>
        <dbReference type="SAM" id="MobiDB-lite"/>
    </source>
</evidence>
<dbReference type="SMART" id="SM00561">
    <property type="entry name" value="MBT"/>
    <property type="match status" value="3"/>
</dbReference>
<reference evidence="14 15" key="1">
    <citation type="journal article" date="2018" name="J. Allergy Clin. Immunol.">
        <title>High-quality assembly of Dermatophagoides pteronyssinus genome and transcriptome reveals a wide range of novel allergens.</title>
        <authorList>
            <person name="Liu X.Y."/>
            <person name="Yang K.Y."/>
            <person name="Wang M.Q."/>
            <person name="Kwok J.S."/>
            <person name="Zeng X."/>
            <person name="Yang Z."/>
            <person name="Xiao X.J."/>
            <person name="Lau C.P."/>
            <person name="Li Y."/>
            <person name="Huang Z.M."/>
            <person name="Ba J.G."/>
            <person name="Yim A.K."/>
            <person name="Ouyang C.Y."/>
            <person name="Ngai S.M."/>
            <person name="Chan T.F."/>
            <person name="Leung E.L."/>
            <person name="Liu L."/>
            <person name="Liu Z.G."/>
            <person name="Tsui S.K."/>
        </authorList>
    </citation>
    <scope>NUCLEOTIDE SEQUENCE [LARGE SCALE GENOMIC DNA]</scope>
    <source>
        <strain evidence="14">Derp</strain>
    </source>
</reference>